<dbReference type="RefSeq" id="WP_191493223.1">
    <property type="nucleotide sequence ID" value="NZ_JACLYY010000001.1"/>
</dbReference>
<dbReference type="InterPro" id="IPR009057">
    <property type="entry name" value="Homeodomain-like_sf"/>
</dbReference>
<dbReference type="InterPro" id="IPR037923">
    <property type="entry name" value="HTH-like"/>
</dbReference>
<evidence type="ECO:0000313" key="5">
    <source>
        <dbReference type="EMBL" id="MBM6736578.1"/>
    </source>
</evidence>
<keyword evidence="3" id="KW-0804">Transcription</keyword>
<dbReference type="EMBL" id="JACLYY010000001">
    <property type="protein sequence ID" value="MBM6736578.1"/>
    <property type="molecule type" value="Genomic_DNA"/>
</dbReference>
<evidence type="ECO:0000259" key="4">
    <source>
        <dbReference type="PROSITE" id="PS01124"/>
    </source>
</evidence>
<dbReference type="PANTHER" id="PTHR46796:SF2">
    <property type="entry name" value="TRANSCRIPTIONAL REGULATORY PROTEIN"/>
    <property type="match status" value="1"/>
</dbReference>
<dbReference type="Pfam" id="PF12833">
    <property type="entry name" value="HTH_18"/>
    <property type="match status" value="1"/>
</dbReference>
<evidence type="ECO:0000256" key="1">
    <source>
        <dbReference type="ARBA" id="ARBA00023015"/>
    </source>
</evidence>
<reference evidence="5 6" key="1">
    <citation type="journal article" date="2021" name="Sci. Rep.">
        <title>The distribution of antibiotic resistance genes in chicken gut microbiota commensals.</title>
        <authorList>
            <person name="Juricova H."/>
            <person name="Matiasovicova J."/>
            <person name="Kubasova T."/>
            <person name="Cejkova D."/>
            <person name="Rychlik I."/>
        </authorList>
    </citation>
    <scope>NUCLEOTIDE SEQUENCE [LARGE SCALE GENOMIC DNA]</scope>
    <source>
        <strain evidence="5 6">An773</strain>
    </source>
</reference>
<dbReference type="SMART" id="SM00342">
    <property type="entry name" value="HTH_ARAC"/>
    <property type="match status" value="1"/>
</dbReference>
<protein>
    <submittedName>
        <fullName evidence="5">Helix-turn-helix transcriptional regulator</fullName>
    </submittedName>
</protein>
<proteinExistence type="predicted"/>
<dbReference type="Gene3D" id="1.10.10.60">
    <property type="entry name" value="Homeodomain-like"/>
    <property type="match status" value="2"/>
</dbReference>
<dbReference type="InterPro" id="IPR050204">
    <property type="entry name" value="AraC_XylS_family_regulators"/>
</dbReference>
<sequence length="281" mass="32176">MRKETKTAVYDEELGLEAYRFKGIAQPFPNHFHEYYVIGFVEEGERRLSCRNREYMIRRGDVVLFNPGDSHACVQVDGGALDYRGFNISKETMLDLMGEVTGRRSLPGFSETVLRDEEISCYLRPLHGLVMEGSREFGKEENLLLVLSLLLGRCGQPFEECVPECREEIERACAFMERHYGERICLDQICRQAGLSKSTLLRAFVRAKGVTPYCYLENIRIGAAKKLMEKGVPPAEAALRTGFSDQSHFTNYFSRFIGLTPGAYRDIFLKKNRTEDRQHGK</sequence>
<accession>A0ABS2E4Q5</accession>
<evidence type="ECO:0000313" key="6">
    <source>
        <dbReference type="Proteomes" id="UP000716906"/>
    </source>
</evidence>
<dbReference type="SUPFAM" id="SSF46689">
    <property type="entry name" value="Homeodomain-like"/>
    <property type="match status" value="2"/>
</dbReference>
<dbReference type="Gene3D" id="2.60.120.10">
    <property type="entry name" value="Jelly Rolls"/>
    <property type="match status" value="1"/>
</dbReference>
<dbReference type="InterPro" id="IPR014710">
    <property type="entry name" value="RmlC-like_jellyroll"/>
</dbReference>
<evidence type="ECO:0000256" key="2">
    <source>
        <dbReference type="ARBA" id="ARBA00023125"/>
    </source>
</evidence>
<keyword evidence="6" id="KW-1185">Reference proteome</keyword>
<comment type="caution">
    <text evidence="5">The sequence shown here is derived from an EMBL/GenBank/DDBJ whole genome shotgun (WGS) entry which is preliminary data.</text>
</comment>
<organism evidence="5 6">
    <name type="scientific">Faecalicatena fissicatena</name>
    <dbReference type="NCBI Taxonomy" id="290055"/>
    <lineage>
        <taxon>Bacteria</taxon>
        <taxon>Bacillati</taxon>
        <taxon>Bacillota</taxon>
        <taxon>Clostridia</taxon>
        <taxon>Lachnospirales</taxon>
        <taxon>Lachnospiraceae</taxon>
        <taxon>Faecalicatena</taxon>
    </lineage>
</organism>
<dbReference type="PROSITE" id="PS01124">
    <property type="entry name" value="HTH_ARAC_FAMILY_2"/>
    <property type="match status" value="1"/>
</dbReference>
<dbReference type="InterPro" id="IPR003313">
    <property type="entry name" value="AraC-bd"/>
</dbReference>
<feature type="domain" description="HTH araC/xylS-type" evidence="4">
    <location>
        <begin position="170"/>
        <end position="267"/>
    </location>
</feature>
<name>A0ABS2E4Q5_9FIRM</name>
<keyword evidence="2" id="KW-0238">DNA-binding</keyword>
<dbReference type="SUPFAM" id="SSF51215">
    <property type="entry name" value="Regulatory protein AraC"/>
    <property type="match status" value="1"/>
</dbReference>
<dbReference type="PANTHER" id="PTHR46796">
    <property type="entry name" value="HTH-TYPE TRANSCRIPTIONAL ACTIVATOR RHAS-RELATED"/>
    <property type="match status" value="1"/>
</dbReference>
<keyword evidence="1" id="KW-0805">Transcription regulation</keyword>
<dbReference type="InterPro" id="IPR018060">
    <property type="entry name" value="HTH_AraC"/>
</dbReference>
<dbReference type="Proteomes" id="UP000716906">
    <property type="component" value="Unassembled WGS sequence"/>
</dbReference>
<dbReference type="Pfam" id="PF02311">
    <property type="entry name" value="AraC_binding"/>
    <property type="match status" value="1"/>
</dbReference>
<evidence type="ECO:0000256" key="3">
    <source>
        <dbReference type="ARBA" id="ARBA00023163"/>
    </source>
</evidence>
<gene>
    <name evidence="5" type="ORF">H7U36_00440</name>
</gene>